<dbReference type="PANTHER" id="PTHR13593:SF113">
    <property type="entry name" value="SI:DKEY-266F7.9"/>
    <property type="match status" value="1"/>
</dbReference>
<dbReference type="EMBL" id="JAVFKY010000005">
    <property type="protein sequence ID" value="KAK5576804.1"/>
    <property type="molecule type" value="Genomic_DNA"/>
</dbReference>
<dbReference type="PANTHER" id="PTHR13593">
    <property type="match status" value="1"/>
</dbReference>
<gene>
    <name evidence="1" type="ORF">RB653_007948</name>
</gene>
<dbReference type="PROSITE" id="PS50007">
    <property type="entry name" value="PIPLC_X_DOMAIN"/>
    <property type="match status" value="1"/>
</dbReference>
<dbReference type="SUPFAM" id="SSF51695">
    <property type="entry name" value="PLC-like phosphodiesterases"/>
    <property type="match status" value="1"/>
</dbReference>
<organism evidence="1 2">
    <name type="scientific">Dictyostelium firmibasis</name>
    <dbReference type="NCBI Taxonomy" id="79012"/>
    <lineage>
        <taxon>Eukaryota</taxon>
        <taxon>Amoebozoa</taxon>
        <taxon>Evosea</taxon>
        <taxon>Eumycetozoa</taxon>
        <taxon>Dictyostelia</taxon>
        <taxon>Dictyosteliales</taxon>
        <taxon>Dictyosteliaceae</taxon>
        <taxon>Dictyostelium</taxon>
    </lineage>
</organism>
<dbReference type="InterPro" id="IPR017946">
    <property type="entry name" value="PLC-like_Pdiesterase_TIM-brl"/>
</dbReference>
<comment type="caution">
    <text evidence="1">The sequence shown here is derived from an EMBL/GenBank/DDBJ whole genome shotgun (WGS) entry which is preliminary data.</text>
</comment>
<dbReference type="Gene3D" id="3.20.20.190">
    <property type="entry name" value="Phosphatidylinositol (PI) phosphodiesterase"/>
    <property type="match status" value="1"/>
</dbReference>
<proteinExistence type="predicted"/>
<evidence type="ECO:0000313" key="2">
    <source>
        <dbReference type="Proteomes" id="UP001344447"/>
    </source>
</evidence>
<reference evidence="1 2" key="1">
    <citation type="submission" date="2023-11" db="EMBL/GenBank/DDBJ databases">
        <title>Dfirmibasis_genome.</title>
        <authorList>
            <person name="Edelbroek B."/>
            <person name="Kjellin J."/>
            <person name="Jerlstrom-Hultqvist J."/>
            <person name="Soderbom F."/>
        </authorList>
    </citation>
    <scope>NUCLEOTIDE SEQUENCE [LARGE SCALE GENOMIC DNA]</scope>
    <source>
        <strain evidence="1 2">TNS-C-14</strain>
    </source>
</reference>
<dbReference type="InterPro" id="IPR051057">
    <property type="entry name" value="PI-PLC_domain"/>
</dbReference>
<dbReference type="GO" id="GO:0008081">
    <property type="term" value="F:phosphoric diester hydrolase activity"/>
    <property type="evidence" value="ECO:0007669"/>
    <property type="project" value="InterPro"/>
</dbReference>
<keyword evidence="2" id="KW-1185">Reference proteome</keyword>
<dbReference type="AlphaFoldDB" id="A0AAN7TPH9"/>
<evidence type="ECO:0008006" key="3">
    <source>
        <dbReference type="Google" id="ProtNLM"/>
    </source>
</evidence>
<dbReference type="GO" id="GO:0006629">
    <property type="term" value="P:lipid metabolic process"/>
    <property type="evidence" value="ECO:0007669"/>
    <property type="project" value="InterPro"/>
</dbReference>
<sequence>MKLYENEKGNIMIEWDTMKKQMYDFIALYDHDTQVMRDYIEYWNIGGYEGCGIKDTGVVCDKNSNYYLKYWRVAEPSSSLISIFNTQSNFKVLEFAILKGNPSISISGELGEQLLVNWSNSTCSGPNNFIGIHNSANSLPHHPNRYIDWCYANKFKGEFKSKLINRGLPYYAVLWGKVKGNPSFIPLSISLKLGPSNKRLSIIEAYNTNEDHGPLSHSINLNIRWHNNHYHHIHDYVFLSNNSNNNNSIYSIENKALSYLTGETFLIKNYPNGICETSYQLKGLNENEDFVANYCSYSYEEKKFALIEQRSFKEYSNWISIHWEKIKNKMLRELVIPGSHDAASYGINSSSKRSPDYKSPNYTPDLVISKWSKTQSATIYKQLLFGVRYFDLRVAPYPMTGELWTIHNMFSVPISQVLDDIERFMMNAGDSDRGCPKREILILHWNHLEHLSNEQHVQLQTMIKQKFSSLMAPRSLGNDVTVQQLEKTPIINVYDDGFNKPLEISLATNTKVGLVDFIEFEPLFWYGYQSLCSSYETKEYHTSNSVIRFLEKEIAKTHSTFWVLQCILTVNSQLNFNNIVKIATDSLFSWNNSEIQTFLNFLDKLEKGKNKCNIIMTDFCTFMDVTQYAIRRNTS</sequence>
<accession>A0AAN7TPH9</accession>
<name>A0AAN7TPH9_9MYCE</name>
<dbReference type="Proteomes" id="UP001344447">
    <property type="component" value="Unassembled WGS sequence"/>
</dbReference>
<evidence type="ECO:0000313" key="1">
    <source>
        <dbReference type="EMBL" id="KAK5576804.1"/>
    </source>
</evidence>
<protein>
    <recommendedName>
        <fullName evidence="3">Phosphatidylinositol-specific phospholipase C X domain-containing protein</fullName>
    </recommendedName>
</protein>